<dbReference type="SMART" id="SM00347">
    <property type="entry name" value="HTH_MARR"/>
    <property type="match status" value="1"/>
</dbReference>
<dbReference type="Gene3D" id="1.10.10.10">
    <property type="entry name" value="Winged helix-like DNA-binding domain superfamily/Winged helix DNA-binding domain"/>
    <property type="match status" value="1"/>
</dbReference>
<dbReference type="InterPro" id="IPR036390">
    <property type="entry name" value="WH_DNA-bd_sf"/>
</dbReference>
<dbReference type="PROSITE" id="PS50995">
    <property type="entry name" value="HTH_MARR_2"/>
    <property type="match status" value="1"/>
</dbReference>
<dbReference type="PANTHER" id="PTHR42756">
    <property type="entry name" value="TRANSCRIPTIONAL REGULATOR, MARR"/>
    <property type="match status" value="1"/>
</dbReference>
<evidence type="ECO:0000256" key="2">
    <source>
        <dbReference type="ARBA" id="ARBA00023125"/>
    </source>
</evidence>
<dbReference type="GO" id="GO:0003700">
    <property type="term" value="F:DNA-binding transcription factor activity"/>
    <property type="evidence" value="ECO:0007669"/>
    <property type="project" value="InterPro"/>
</dbReference>
<dbReference type="AlphaFoldDB" id="A0A6P1TNW8"/>
<keyword evidence="2" id="KW-0238">DNA-binding</keyword>
<evidence type="ECO:0000256" key="1">
    <source>
        <dbReference type="ARBA" id="ARBA00023015"/>
    </source>
</evidence>
<dbReference type="KEGG" id="anr:Ana3638_11510"/>
<evidence type="ECO:0000259" key="4">
    <source>
        <dbReference type="PROSITE" id="PS50995"/>
    </source>
</evidence>
<protein>
    <submittedName>
        <fullName evidence="5">MarR family transcriptional regulator</fullName>
    </submittedName>
</protein>
<dbReference type="PANTHER" id="PTHR42756:SF1">
    <property type="entry name" value="TRANSCRIPTIONAL REPRESSOR OF EMRAB OPERON"/>
    <property type="match status" value="1"/>
</dbReference>
<keyword evidence="3" id="KW-0804">Transcription</keyword>
<name>A0A6P1TNW8_9FIRM</name>
<sequence length="164" mass="19299">MEKNITHEFIMVMNKLRKLTHKHHSKDMVHQGEFMMLGAIHGCMEENRANQKNDPGVKVSELSDKIHSTKPATSKMLNALEEKGYIERISDKKDRRVVYIRLSAAGEKIIKESLHRMHIFAECTIKRMGEEDAKDFIRLLNKFYDAVYEEMKDMKRDKEDCEKE</sequence>
<reference evidence="5 6" key="1">
    <citation type="submission" date="2020-01" db="EMBL/GenBank/DDBJ databases">
        <title>Genome analysis of Anaerocolumna sp. CBA3638.</title>
        <authorList>
            <person name="Kim J."/>
            <person name="Roh S.W."/>
        </authorList>
    </citation>
    <scope>NUCLEOTIDE SEQUENCE [LARGE SCALE GENOMIC DNA]</scope>
    <source>
        <strain evidence="5 6">CBA3638</strain>
    </source>
</reference>
<keyword evidence="1" id="KW-0805">Transcription regulation</keyword>
<dbReference type="InterPro" id="IPR036388">
    <property type="entry name" value="WH-like_DNA-bd_sf"/>
</dbReference>
<dbReference type="PRINTS" id="PR00598">
    <property type="entry name" value="HTHMARR"/>
</dbReference>
<organism evidence="5 6">
    <name type="scientific">Anaerocolumna sedimenticola</name>
    <dbReference type="NCBI Taxonomy" id="2696063"/>
    <lineage>
        <taxon>Bacteria</taxon>
        <taxon>Bacillati</taxon>
        <taxon>Bacillota</taxon>
        <taxon>Clostridia</taxon>
        <taxon>Lachnospirales</taxon>
        <taxon>Lachnospiraceae</taxon>
        <taxon>Anaerocolumna</taxon>
    </lineage>
</organism>
<proteinExistence type="predicted"/>
<dbReference type="EMBL" id="CP048000">
    <property type="protein sequence ID" value="QHQ61325.1"/>
    <property type="molecule type" value="Genomic_DNA"/>
</dbReference>
<dbReference type="Proteomes" id="UP000464314">
    <property type="component" value="Chromosome"/>
</dbReference>
<accession>A0A6P1TNW8</accession>
<dbReference type="GO" id="GO:0003677">
    <property type="term" value="F:DNA binding"/>
    <property type="evidence" value="ECO:0007669"/>
    <property type="project" value="UniProtKB-KW"/>
</dbReference>
<dbReference type="InterPro" id="IPR000835">
    <property type="entry name" value="HTH_MarR-typ"/>
</dbReference>
<evidence type="ECO:0000313" key="5">
    <source>
        <dbReference type="EMBL" id="QHQ61325.1"/>
    </source>
</evidence>
<feature type="domain" description="HTH marR-type" evidence="4">
    <location>
        <begin position="2"/>
        <end position="145"/>
    </location>
</feature>
<dbReference type="SUPFAM" id="SSF46785">
    <property type="entry name" value="Winged helix' DNA-binding domain"/>
    <property type="match status" value="1"/>
</dbReference>
<evidence type="ECO:0000256" key="3">
    <source>
        <dbReference type="ARBA" id="ARBA00023163"/>
    </source>
</evidence>
<dbReference type="Pfam" id="PF01047">
    <property type="entry name" value="MarR"/>
    <property type="match status" value="1"/>
</dbReference>
<keyword evidence="6" id="KW-1185">Reference proteome</keyword>
<dbReference type="RefSeq" id="WP_161838150.1">
    <property type="nucleotide sequence ID" value="NZ_CP048000.1"/>
</dbReference>
<gene>
    <name evidence="5" type="ORF">Ana3638_11510</name>
</gene>
<evidence type="ECO:0000313" key="6">
    <source>
        <dbReference type="Proteomes" id="UP000464314"/>
    </source>
</evidence>